<dbReference type="AlphaFoldDB" id="A0A1R2AMP0"/>
<evidence type="ECO:0000256" key="1">
    <source>
        <dbReference type="SAM" id="Coils"/>
    </source>
</evidence>
<protein>
    <submittedName>
        <fullName evidence="2">Uncharacterized protein</fullName>
    </submittedName>
</protein>
<sequence>MEPVPFIPNDSINFILPKPNRKFSASKFCPLCSEILGTLGIVRAMPKVCQYCSRTVCKRCANRKITSEKKHICKECFEGGMKNYYMRNTLLKITNEIDDCDRKIENKKSYHESLVKELEKVENSMSSIRGNFKAEWDSKKETIIPIVEKFKKTKAECNEVRNTFMKKEQKISKIDESIEDIYKQNEKLNTINIQKRERLKELRDELTYYQEEGGLISDKLYKKKPDAQHPEEQGNYNLIRSVSDLRTLLKIKYKENQEMNKETII</sequence>
<proteinExistence type="predicted"/>
<reference evidence="2 3" key="1">
    <citation type="submission" date="2016-11" db="EMBL/GenBank/DDBJ databases">
        <title>The macronuclear genome of Stentor coeruleus: a giant cell with tiny introns.</title>
        <authorList>
            <person name="Slabodnick M."/>
            <person name="Ruby J.G."/>
            <person name="Reiff S.B."/>
            <person name="Swart E.C."/>
            <person name="Gosai S."/>
            <person name="Prabakaran S."/>
            <person name="Witkowska E."/>
            <person name="Larue G.E."/>
            <person name="Fisher S."/>
            <person name="Freeman R.M."/>
            <person name="Gunawardena J."/>
            <person name="Chu W."/>
            <person name="Stover N.A."/>
            <person name="Gregory B.D."/>
            <person name="Nowacki M."/>
            <person name="Derisi J."/>
            <person name="Roy S.W."/>
            <person name="Marshall W.F."/>
            <person name="Sood P."/>
        </authorList>
    </citation>
    <scope>NUCLEOTIDE SEQUENCE [LARGE SCALE GENOMIC DNA]</scope>
    <source>
        <strain evidence="2">WM001</strain>
    </source>
</reference>
<evidence type="ECO:0000313" key="2">
    <source>
        <dbReference type="EMBL" id="OMJ65791.1"/>
    </source>
</evidence>
<evidence type="ECO:0000313" key="3">
    <source>
        <dbReference type="Proteomes" id="UP000187209"/>
    </source>
</evidence>
<name>A0A1R2AMP0_9CILI</name>
<comment type="caution">
    <text evidence="2">The sequence shown here is derived from an EMBL/GenBank/DDBJ whole genome shotgun (WGS) entry which is preliminary data.</text>
</comment>
<dbReference type="Gene3D" id="3.30.40.10">
    <property type="entry name" value="Zinc/RING finger domain, C3HC4 (zinc finger)"/>
    <property type="match status" value="1"/>
</dbReference>
<dbReference type="InterPro" id="IPR013083">
    <property type="entry name" value="Znf_RING/FYVE/PHD"/>
</dbReference>
<dbReference type="EMBL" id="MPUH01001939">
    <property type="protein sequence ID" value="OMJ65791.1"/>
    <property type="molecule type" value="Genomic_DNA"/>
</dbReference>
<keyword evidence="3" id="KW-1185">Reference proteome</keyword>
<dbReference type="SUPFAM" id="SSF57903">
    <property type="entry name" value="FYVE/PHD zinc finger"/>
    <property type="match status" value="1"/>
</dbReference>
<organism evidence="2 3">
    <name type="scientific">Stentor coeruleus</name>
    <dbReference type="NCBI Taxonomy" id="5963"/>
    <lineage>
        <taxon>Eukaryota</taxon>
        <taxon>Sar</taxon>
        <taxon>Alveolata</taxon>
        <taxon>Ciliophora</taxon>
        <taxon>Postciliodesmatophora</taxon>
        <taxon>Heterotrichea</taxon>
        <taxon>Heterotrichida</taxon>
        <taxon>Stentoridae</taxon>
        <taxon>Stentor</taxon>
    </lineage>
</organism>
<gene>
    <name evidence="2" type="ORF">SteCoe_37611</name>
</gene>
<dbReference type="Proteomes" id="UP000187209">
    <property type="component" value="Unassembled WGS sequence"/>
</dbReference>
<accession>A0A1R2AMP0</accession>
<dbReference type="InterPro" id="IPR011011">
    <property type="entry name" value="Znf_FYVE_PHD"/>
</dbReference>
<feature type="coiled-coil region" evidence="1">
    <location>
        <begin position="185"/>
        <end position="212"/>
    </location>
</feature>
<keyword evidence="1" id="KW-0175">Coiled coil</keyword>